<keyword evidence="1" id="KW-0812">Transmembrane</keyword>
<evidence type="ECO:0000313" key="4">
    <source>
        <dbReference type="Proteomes" id="UP000285882"/>
    </source>
</evidence>
<gene>
    <name evidence="3" type="ORF">C0674_06165</name>
    <name evidence="2" type="ORF">St703_12480</name>
</gene>
<keyword evidence="4" id="KW-1185">Reference proteome</keyword>
<reference evidence="2 5" key="2">
    <citation type="submission" date="2019-09" db="EMBL/GenBank/DDBJ databases">
        <title>Complete genome sequence of Sporolactobacillus terrae 70-3.</title>
        <authorList>
            <person name="Tanaka N."/>
            <person name="Shiwa Y."/>
            <person name="Fujita N."/>
            <person name="Tanasupawat S."/>
        </authorList>
    </citation>
    <scope>NUCLEOTIDE SEQUENCE [LARGE SCALE GENOMIC DNA]</scope>
    <source>
        <strain evidence="2 5">70-3</strain>
    </source>
</reference>
<dbReference type="AlphaFoldDB" id="A0A410D806"/>
<reference evidence="3 4" key="1">
    <citation type="submission" date="2018-01" db="EMBL/GenBank/DDBJ databases">
        <title>Complete genome sequencing of Sporolactobacillus terrae DLG3.</title>
        <authorList>
            <person name="Nam Y.-D."/>
            <person name="Kang J."/>
            <person name="Chung W.-H."/>
        </authorList>
    </citation>
    <scope>NUCLEOTIDE SEQUENCE [LARGE SCALE GENOMIC DNA]</scope>
    <source>
        <strain evidence="3 4">DLG3</strain>
    </source>
</reference>
<feature type="transmembrane region" description="Helical" evidence="1">
    <location>
        <begin position="33"/>
        <end position="52"/>
    </location>
</feature>
<evidence type="ECO:0000313" key="5">
    <source>
        <dbReference type="Proteomes" id="UP000326951"/>
    </source>
</evidence>
<evidence type="ECO:0000256" key="1">
    <source>
        <dbReference type="SAM" id="Phobius"/>
    </source>
</evidence>
<dbReference type="EMBL" id="AP021853">
    <property type="protein sequence ID" value="BBN98543.1"/>
    <property type="molecule type" value="Genomic_DNA"/>
</dbReference>
<evidence type="ECO:0000313" key="3">
    <source>
        <dbReference type="EMBL" id="QAA22232.1"/>
    </source>
</evidence>
<accession>A0A410D806</accession>
<evidence type="ECO:0000313" key="2">
    <source>
        <dbReference type="EMBL" id="BBN98543.1"/>
    </source>
</evidence>
<name>A0A410D806_9BACL</name>
<keyword evidence="1" id="KW-0472">Membrane</keyword>
<dbReference type="EMBL" id="CP025688">
    <property type="protein sequence ID" value="QAA22232.1"/>
    <property type="molecule type" value="Genomic_DNA"/>
</dbReference>
<dbReference type="RefSeq" id="WP_037563890.1">
    <property type="nucleotide sequence ID" value="NZ_AP021853.1"/>
</dbReference>
<organism evidence="2 5">
    <name type="scientific">Sporolactobacillus terrae</name>
    <dbReference type="NCBI Taxonomy" id="269673"/>
    <lineage>
        <taxon>Bacteria</taxon>
        <taxon>Bacillati</taxon>
        <taxon>Bacillota</taxon>
        <taxon>Bacilli</taxon>
        <taxon>Bacillales</taxon>
        <taxon>Sporolactobacillaceae</taxon>
        <taxon>Sporolactobacillus</taxon>
    </lineage>
</organism>
<protein>
    <recommendedName>
        <fullName evidence="6">DUF1328 domain-containing protein</fullName>
    </recommendedName>
</protein>
<dbReference type="Proteomes" id="UP000326951">
    <property type="component" value="Chromosome"/>
</dbReference>
<evidence type="ECO:0008006" key="6">
    <source>
        <dbReference type="Google" id="ProtNLM"/>
    </source>
</evidence>
<dbReference type="Proteomes" id="UP000285882">
    <property type="component" value="Chromosome"/>
</dbReference>
<keyword evidence="1" id="KW-1133">Transmembrane helix</keyword>
<sequence>MFRIGLFSVILCTTASLGGIVAGMILGQPMLTLLSAFAVILFMWVGFMLKAIQQRSRGHD</sequence>
<proteinExistence type="predicted"/>